<dbReference type="RefSeq" id="WP_059759047.1">
    <property type="nucleotide sequence ID" value="NZ_LDUG01000056.1"/>
</dbReference>
<evidence type="ECO:0000313" key="1">
    <source>
        <dbReference type="EMBL" id="KVW92620.1"/>
    </source>
</evidence>
<dbReference type="EMBL" id="LDUG01000056">
    <property type="protein sequence ID" value="KVW92620.1"/>
    <property type="molecule type" value="Genomic_DNA"/>
</dbReference>
<reference evidence="1 2" key="1">
    <citation type="journal article" date="2015" name="Appl. Environ. Microbiol.">
        <title>Aerobic and Anaerobic Thiosulfate Oxidation by a Cold-Adapted, Subglacial Chemoautotroph.</title>
        <authorList>
            <person name="Harrold Z.R."/>
            <person name="Skidmore M.L."/>
            <person name="Hamilton T.L."/>
            <person name="Desch L."/>
            <person name="Amada K."/>
            <person name="van Gelder W."/>
            <person name="Glover K."/>
            <person name="Roden E.E."/>
            <person name="Boyd E.S."/>
        </authorList>
    </citation>
    <scope>NUCLEOTIDE SEQUENCE [LARGE SCALE GENOMIC DNA]</scope>
    <source>
        <strain evidence="1 2">RG</strain>
    </source>
</reference>
<organism evidence="1 2">
    <name type="scientific">Thiobacillus denitrificans</name>
    <dbReference type="NCBI Taxonomy" id="36861"/>
    <lineage>
        <taxon>Bacteria</taxon>
        <taxon>Pseudomonadati</taxon>
        <taxon>Pseudomonadota</taxon>
        <taxon>Betaproteobacteria</taxon>
        <taxon>Nitrosomonadales</taxon>
        <taxon>Thiobacillaceae</taxon>
        <taxon>Thiobacillus</taxon>
    </lineage>
</organism>
<comment type="caution">
    <text evidence="1">The sequence shown here is derived from an EMBL/GenBank/DDBJ whole genome shotgun (WGS) entry which is preliminary data.</text>
</comment>
<sequence>MRRSIYINPTSAAILGTDSEQNLSARIAGIAESWAMACDAGHIPRDEPEALPSAMVRYRAIVDAALPALAENEWACLCDILNASHRLADHPDTDPARSIGLNVADSGPDGMAEKWGIDLAELAARLDGMDYAAQCAIIETVDRFWRKAGQSMAPIGQQLRAAGARVASGEDFGIPTSGEQKP</sequence>
<protein>
    <submittedName>
        <fullName evidence="1">Uncharacterized protein</fullName>
    </submittedName>
</protein>
<dbReference type="PATRIC" id="fig|36861.3.peg.2998"/>
<evidence type="ECO:0000313" key="2">
    <source>
        <dbReference type="Proteomes" id="UP000064243"/>
    </source>
</evidence>
<name>A0A106BHH0_THIDE</name>
<proteinExistence type="predicted"/>
<keyword evidence="2" id="KW-1185">Reference proteome</keyword>
<accession>A0A106BHH0</accession>
<gene>
    <name evidence="1" type="ORF">ABW22_15685</name>
</gene>
<dbReference type="AlphaFoldDB" id="A0A106BHH0"/>
<dbReference type="Proteomes" id="UP000064243">
    <property type="component" value="Unassembled WGS sequence"/>
</dbReference>